<dbReference type="EMBL" id="CAICTM010000183">
    <property type="protein sequence ID" value="CAB9504045.1"/>
    <property type="molecule type" value="Genomic_DNA"/>
</dbReference>
<comment type="caution">
    <text evidence="1">The sequence shown here is derived from an EMBL/GenBank/DDBJ whole genome shotgun (WGS) entry which is preliminary data.</text>
</comment>
<evidence type="ECO:0000313" key="2">
    <source>
        <dbReference type="Proteomes" id="UP001153069"/>
    </source>
</evidence>
<proteinExistence type="predicted"/>
<accession>A0A9N8DL61</accession>
<dbReference type="AlphaFoldDB" id="A0A9N8DL61"/>
<gene>
    <name evidence="1" type="ORF">SEMRO_184_G079920.1</name>
</gene>
<protein>
    <submittedName>
        <fullName evidence="1">Uncharacterized protein</fullName>
    </submittedName>
</protein>
<organism evidence="1 2">
    <name type="scientific">Seminavis robusta</name>
    <dbReference type="NCBI Taxonomy" id="568900"/>
    <lineage>
        <taxon>Eukaryota</taxon>
        <taxon>Sar</taxon>
        <taxon>Stramenopiles</taxon>
        <taxon>Ochrophyta</taxon>
        <taxon>Bacillariophyta</taxon>
        <taxon>Bacillariophyceae</taxon>
        <taxon>Bacillariophycidae</taxon>
        <taxon>Naviculales</taxon>
        <taxon>Naviculaceae</taxon>
        <taxon>Seminavis</taxon>
    </lineage>
</organism>
<sequence length="155" mass="16603">MEKTNELAKGAYVVIGCLQSDAGKKLNGGKGIILNNPTVADGVARYPVLFYATKNASGALAALNPTANKKIKAENISPDPQPPAENSLLSEVVQRECVKAQSGQAAAVQNAVFWLELYHKACPDNFGVATTYANFLRNAGRPLEAFDVIKVRQTR</sequence>
<reference evidence="1" key="1">
    <citation type="submission" date="2020-06" db="EMBL/GenBank/DDBJ databases">
        <authorList>
            <consortium name="Plant Systems Biology data submission"/>
        </authorList>
    </citation>
    <scope>NUCLEOTIDE SEQUENCE</scope>
    <source>
        <strain evidence="1">D6</strain>
    </source>
</reference>
<keyword evidence="2" id="KW-1185">Reference proteome</keyword>
<name>A0A9N8DL61_9STRA</name>
<dbReference type="Proteomes" id="UP001153069">
    <property type="component" value="Unassembled WGS sequence"/>
</dbReference>
<evidence type="ECO:0000313" key="1">
    <source>
        <dbReference type="EMBL" id="CAB9504045.1"/>
    </source>
</evidence>